<organism evidence="1 2">
    <name type="scientific">Saprolegnia diclina (strain VS20)</name>
    <dbReference type="NCBI Taxonomy" id="1156394"/>
    <lineage>
        <taxon>Eukaryota</taxon>
        <taxon>Sar</taxon>
        <taxon>Stramenopiles</taxon>
        <taxon>Oomycota</taxon>
        <taxon>Saprolegniomycetes</taxon>
        <taxon>Saprolegniales</taxon>
        <taxon>Saprolegniaceae</taxon>
        <taxon>Saprolegnia</taxon>
    </lineage>
</organism>
<dbReference type="Proteomes" id="UP000030762">
    <property type="component" value="Unassembled WGS sequence"/>
</dbReference>
<dbReference type="RefSeq" id="XP_008610888.1">
    <property type="nucleotide sequence ID" value="XM_008612666.1"/>
</dbReference>
<accession>T0QLI5</accession>
<proteinExistence type="predicted"/>
<dbReference type="EMBL" id="JH767150">
    <property type="protein sequence ID" value="EQC35571.1"/>
    <property type="molecule type" value="Genomic_DNA"/>
</dbReference>
<reference evidence="1 2" key="1">
    <citation type="submission" date="2012-04" db="EMBL/GenBank/DDBJ databases">
        <title>The Genome Sequence of Saprolegnia declina VS20.</title>
        <authorList>
            <consortium name="The Broad Institute Genome Sequencing Platform"/>
            <person name="Russ C."/>
            <person name="Nusbaum C."/>
            <person name="Tyler B."/>
            <person name="van West P."/>
            <person name="Dieguez-Uribeondo J."/>
            <person name="de Bruijn I."/>
            <person name="Tripathy S."/>
            <person name="Jiang R."/>
            <person name="Young S.K."/>
            <person name="Zeng Q."/>
            <person name="Gargeya S."/>
            <person name="Fitzgerald M."/>
            <person name="Haas B."/>
            <person name="Abouelleil A."/>
            <person name="Alvarado L."/>
            <person name="Arachchi H.M."/>
            <person name="Berlin A."/>
            <person name="Chapman S.B."/>
            <person name="Goldberg J."/>
            <person name="Griggs A."/>
            <person name="Gujja S."/>
            <person name="Hansen M."/>
            <person name="Howarth C."/>
            <person name="Imamovic A."/>
            <person name="Larimer J."/>
            <person name="McCowen C."/>
            <person name="Montmayeur A."/>
            <person name="Murphy C."/>
            <person name="Neiman D."/>
            <person name="Pearson M."/>
            <person name="Priest M."/>
            <person name="Roberts A."/>
            <person name="Saif S."/>
            <person name="Shea T."/>
            <person name="Sisk P."/>
            <person name="Sykes S."/>
            <person name="Wortman J."/>
            <person name="Nusbaum C."/>
            <person name="Birren B."/>
        </authorList>
    </citation>
    <scope>NUCLEOTIDE SEQUENCE [LARGE SCALE GENOMIC DNA]</scope>
    <source>
        <strain evidence="1 2">VS20</strain>
    </source>
</reference>
<evidence type="ECO:0000313" key="1">
    <source>
        <dbReference type="EMBL" id="EQC35571.1"/>
    </source>
</evidence>
<protein>
    <submittedName>
        <fullName evidence="1">Uncharacterized protein</fullName>
    </submittedName>
</protein>
<sequence length="181" mass="20018">MNTSLAPRIECKSLVFNLVFNPKDRHEIFLASILGPDVVLPLQNAIADANAPKLGLTNAHDLVRAAIGVFHAISVRKMTIFDVETVMSMEHASMLGHALVVCNYVALAELFIGDVATPRSAMWSVMKLLRRQYVGAPALVIQQCLAAYGWMALHAAMLRLIQRWITCGVDSWHQVLTRTPQ</sequence>
<dbReference type="VEuPathDB" id="FungiDB:SDRG_06860"/>
<gene>
    <name evidence="1" type="ORF">SDRG_06860</name>
</gene>
<name>T0QLI5_SAPDV</name>
<keyword evidence="2" id="KW-1185">Reference proteome</keyword>
<dbReference type="GeneID" id="19947587"/>
<dbReference type="AlphaFoldDB" id="T0QLI5"/>
<dbReference type="InParanoid" id="T0QLI5"/>
<evidence type="ECO:0000313" key="2">
    <source>
        <dbReference type="Proteomes" id="UP000030762"/>
    </source>
</evidence>